<proteinExistence type="predicted"/>
<protein>
    <submittedName>
        <fullName evidence="1">Uncharacterized protein</fullName>
    </submittedName>
</protein>
<dbReference type="RefSeq" id="WP_145036074.1">
    <property type="nucleotide sequence ID" value="NZ_CP036347.1"/>
</dbReference>
<reference evidence="1 2" key="1">
    <citation type="submission" date="2019-02" db="EMBL/GenBank/DDBJ databases">
        <title>Deep-cultivation of Planctomycetes and their phenomic and genomic characterization uncovers novel biology.</title>
        <authorList>
            <person name="Wiegand S."/>
            <person name="Jogler M."/>
            <person name="Boedeker C."/>
            <person name="Pinto D."/>
            <person name="Vollmers J."/>
            <person name="Rivas-Marin E."/>
            <person name="Kohn T."/>
            <person name="Peeters S.H."/>
            <person name="Heuer A."/>
            <person name="Rast P."/>
            <person name="Oberbeckmann S."/>
            <person name="Bunk B."/>
            <person name="Jeske O."/>
            <person name="Meyerdierks A."/>
            <person name="Storesund J.E."/>
            <person name="Kallscheuer N."/>
            <person name="Luecker S."/>
            <person name="Lage O.M."/>
            <person name="Pohl T."/>
            <person name="Merkel B.J."/>
            <person name="Hornburger P."/>
            <person name="Mueller R.-W."/>
            <person name="Bruemmer F."/>
            <person name="Labrenz M."/>
            <person name="Spormann A.M."/>
            <person name="Op den Camp H."/>
            <person name="Overmann J."/>
            <person name="Amann R."/>
            <person name="Jetten M.S.M."/>
            <person name="Mascher T."/>
            <person name="Medema M.H."/>
            <person name="Devos D.P."/>
            <person name="Kaster A.-K."/>
            <person name="Ovreas L."/>
            <person name="Rohde M."/>
            <person name="Galperin M.Y."/>
            <person name="Jogler C."/>
        </authorList>
    </citation>
    <scope>NUCLEOTIDE SEQUENCE [LARGE SCALE GENOMIC DNA]</scope>
    <source>
        <strain evidence="1 2">V6</strain>
    </source>
</reference>
<sequence length="169" mass="19940">MKHLTGSLKSIESYLTKLEMIDWFSHVGCDYQKPGIRLVSDWEEACRWTSQPISEWCDLEAKQRIYRFMSAAHYDQFAKWNEVAKSILPLIEPLVDMVRPRFPADSPDYAIDWFQCQLVGASMELYYATCIDSKLFRDQLEIYKQGHFPCGWYVESEDRFPEQAIVIVY</sequence>
<dbReference type="EMBL" id="CP036347">
    <property type="protein sequence ID" value="QDU00733.1"/>
    <property type="molecule type" value="Genomic_DNA"/>
</dbReference>
<organism evidence="1 2">
    <name type="scientific">Gimesia chilikensis</name>
    <dbReference type="NCBI Taxonomy" id="2605989"/>
    <lineage>
        <taxon>Bacteria</taxon>
        <taxon>Pseudomonadati</taxon>
        <taxon>Planctomycetota</taxon>
        <taxon>Planctomycetia</taxon>
        <taxon>Planctomycetales</taxon>
        <taxon>Planctomycetaceae</taxon>
        <taxon>Gimesia</taxon>
    </lineage>
</organism>
<evidence type="ECO:0000313" key="1">
    <source>
        <dbReference type="EMBL" id="QDU00733.1"/>
    </source>
</evidence>
<dbReference type="Proteomes" id="UP000320722">
    <property type="component" value="Chromosome"/>
</dbReference>
<name>A0A517W663_9PLAN</name>
<accession>A0A517W663</accession>
<dbReference type="AlphaFoldDB" id="A0A517W663"/>
<gene>
    <name evidence="1" type="ORF">V6x_04090</name>
</gene>
<evidence type="ECO:0000313" key="2">
    <source>
        <dbReference type="Proteomes" id="UP000320722"/>
    </source>
</evidence>